<keyword evidence="3" id="KW-1185">Reference proteome</keyword>
<reference evidence="2 3" key="1">
    <citation type="submission" date="2019-05" db="EMBL/GenBank/DDBJ databases">
        <title>Mikania micrantha, genome provides insights into the molecular mechanism of rapid growth.</title>
        <authorList>
            <person name="Liu B."/>
        </authorList>
    </citation>
    <scope>NUCLEOTIDE SEQUENCE [LARGE SCALE GENOMIC DNA]</scope>
    <source>
        <strain evidence="2">NLD-2019</strain>
        <tissue evidence="2">Leaf</tissue>
    </source>
</reference>
<dbReference type="SUPFAM" id="SSF48264">
    <property type="entry name" value="Cytochrome P450"/>
    <property type="match status" value="1"/>
</dbReference>
<keyword evidence="1" id="KW-0560">Oxidoreductase</keyword>
<dbReference type="AlphaFoldDB" id="A0A5N6PFF8"/>
<dbReference type="Gene3D" id="1.10.630.10">
    <property type="entry name" value="Cytochrome P450"/>
    <property type="match status" value="1"/>
</dbReference>
<dbReference type="PANTHER" id="PTHR47951:SF7">
    <property type="entry name" value="FLAVONOID 3',5'-HYDROXYLASE-LIKE ISOFORM X1"/>
    <property type="match status" value="1"/>
</dbReference>
<dbReference type="EMBL" id="SZYD01000004">
    <property type="protein sequence ID" value="KAD6453459.1"/>
    <property type="molecule type" value="Genomic_DNA"/>
</dbReference>
<sequence>MQRQLEFVDRIFDSVIEERIKVNSSKIDGEDEEDGWKDLVQILLELKEQKDDPILFDIIQIKALLMDVIVAATDTTSTMVEWVVAEILHNPDVMKKVQDELAEVIGMNNIVEESHPSKLPYLVIWME</sequence>
<protein>
    <recommendedName>
        <fullName evidence="4">Cytochrome P450</fullName>
    </recommendedName>
</protein>
<dbReference type="InterPro" id="IPR036396">
    <property type="entry name" value="Cyt_P450_sf"/>
</dbReference>
<dbReference type="InterPro" id="IPR001128">
    <property type="entry name" value="Cyt_P450"/>
</dbReference>
<accession>A0A5N6PFF8</accession>
<evidence type="ECO:0000313" key="2">
    <source>
        <dbReference type="EMBL" id="KAD6453459.1"/>
    </source>
</evidence>
<dbReference type="PANTHER" id="PTHR47951">
    <property type="entry name" value="OS08G0547900 PROTEIN"/>
    <property type="match status" value="1"/>
</dbReference>
<comment type="caution">
    <text evidence="2">The sequence shown here is derived from an EMBL/GenBank/DDBJ whole genome shotgun (WGS) entry which is preliminary data.</text>
</comment>
<dbReference type="GO" id="GO:0016705">
    <property type="term" value="F:oxidoreductase activity, acting on paired donors, with incorporation or reduction of molecular oxygen"/>
    <property type="evidence" value="ECO:0007669"/>
    <property type="project" value="InterPro"/>
</dbReference>
<dbReference type="InterPro" id="IPR002401">
    <property type="entry name" value="Cyt_P450_E_grp-I"/>
</dbReference>
<dbReference type="GO" id="GO:0004497">
    <property type="term" value="F:monooxygenase activity"/>
    <property type="evidence" value="ECO:0007669"/>
    <property type="project" value="InterPro"/>
</dbReference>
<dbReference type="Proteomes" id="UP000326396">
    <property type="component" value="Linkage Group LG12"/>
</dbReference>
<dbReference type="PRINTS" id="PR00463">
    <property type="entry name" value="EP450I"/>
</dbReference>
<evidence type="ECO:0000313" key="3">
    <source>
        <dbReference type="Proteomes" id="UP000326396"/>
    </source>
</evidence>
<dbReference type="OrthoDB" id="2789670at2759"/>
<dbReference type="GO" id="GO:0020037">
    <property type="term" value="F:heme binding"/>
    <property type="evidence" value="ECO:0007669"/>
    <property type="project" value="InterPro"/>
</dbReference>
<evidence type="ECO:0008006" key="4">
    <source>
        <dbReference type="Google" id="ProtNLM"/>
    </source>
</evidence>
<evidence type="ECO:0000256" key="1">
    <source>
        <dbReference type="ARBA" id="ARBA00023002"/>
    </source>
</evidence>
<proteinExistence type="predicted"/>
<dbReference type="Pfam" id="PF00067">
    <property type="entry name" value="p450"/>
    <property type="match status" value="1"/>
</dbReference>
<gene>
    <name evidence="2" type="ORF">E3N88_08164</name>
</gene>
<dbReference type="GO" id="GO:0005506">
    <property type="term" value="F:iron ion binding"/>
    <property type="evidence" value="ECO:0007669"/>
    <property type="project" value="InterPro"/>
</dbReference>
<name>A0A5N6PFF8_9ASTR</name>
<organism evidence="2 3">
    <name type="scientific">Mikania micrantha</name>
    <name type="common">bitter vine</name>
    <dbReference type="NCBI Taxonomy" id="192012"/>
    <lineage>
        <taxon>Eukaryota</taxon>
        <taxon>Viridiplantae</taxon>
        <taxon>Streptophyta</taxon>
        <taxon>Embryophyta</taxon>
        <taxon>Tracheophyta</taxon>
        <taxon>Spermatophyta</taxon>
        <taxon>Magnoliopsida</taxon>
        <taxon>eudicotyledons</taxon>
        <taxon>Gunneridae</taxon>
        <taxon>Pentapetalae</taxon>
        <taxon>asterids</taxon>
        <taxon>campanulids</taxon>
        <taxon>Asterales</taxon>
        <taxon>Asteraceae</taxon>
        <taxon>Asteroideae</taxon>
        <taxon>Heliantheae alliance</taxon>
        <taxon>Eupatorieae</taxon>
        <taxon>Mikania</taxon>
    </lineage>
</organism>